<gene>
    <name evidence="1" type="ORF">GCM10011410_31020</name>
</gene>
<organism evidence="1 2">
    <name type="scientific">Hoyosella rhizosphaerae</name>
    <dbReference type="NCBI Taxonomy" id="1755582"/>
    <lineage>
        <taxon>Bacteria</taxon>
        <taxon>Bacillati</taxon>
        <taxon>Actinomycetota</taxon>
        <taxon>Actinomycetes</taxon>
        <taxon>Mycobacteriales</taxon>
        <taxon>Hoyosellaceae</taxon>
        <taxon>Hoyosella</taxon>
    </lineage>
</organism>
<reference evidence="1" key="1">
    <citation type="journal article" date="2014" name="Int. J. Syst. Evol. Microbiol.">
        <title>Complete genome sequence of Corynebacterium casei LMG S-19264T (=DSM 44701T), isolated from a smear-ripened cheese.</title>
        <authorList>
            <consortium name="US DOE Joint Genome Institute (JGI-PGF)"/>
            <person name="Walter F."/>
            <person name="Albersmeier A."/>
            <person name="Kalinowski J."/>
            <person name="Ruckert C."/>
        </authorList>
    </citation>
    <scope>NUCLEOTIDE SEQUENCE</scope>
    <source>
        <strain evidence="1">CGMCC 1.15478</strain>
    </source>
</reference>
<name>A0A916XIA4_9ACTN</name>
<evidence type="ECO:0000313" key="2">
    <source>
        <dbReference type="Proteomes" id="UP000641514"/>
    </source>
</evidence>
<evidence type="ECO:0000313" key="1">
    <source>
        <dbReference type="EMBL" id="GGC75475.1"/>
    </source>
</evidence>
<dbReference type="Gene3D" id="3.40.50.300">
    <property type="entry name" value="P-loop containing nucleotide triphosphate hydrolases"/>
    <property type="match status" value="1"/>
</dbReference>
<keyword evidence="2" id="KW-1185">Reference proteome</keyword>
<sequence length="198" mass="21761">MTVSNNCAPADVLTAAALVQRRSPTLGPVRVVAIDGPSGAGKTMFAAALQSELLVHYSRVETVACDDFATWDNPVAWWPELRSAVLDPISHGRRAHYRAITWADGTPSPGKQRSFPQPDVLILEGVSSARRRFAHHLTVAVWVEWGDDAARLEAAVTRDGEQTREPLMVWQSFEHGWFPIDGTRQRCDLHTGGRSPGN</sequence>
<dbReference type="InterPro" id="IPR027417">
    <property type="entry name" value="P-loop_NTPase"/>
</dbReference>
<dbReference type="AlphaFoldDB" id="A0A916XIA4"/>
<proteinExistence type="predicted"/>
<protein>
    <recommendedName>
        <fullName evidence="3">Uridine kinase</fullName>
    </recommendedName>
</protein>
<accession>A0A916XIA4</accession>
<reference evidence="1" key="2">
    <citation type="submission" date="2020-09" db="EMBL/GenBank/DDBJ databases">
        <authorList>
            <person name="Sun Q."/>
            <person name="Zhou Y."/>
        </authorList>
    </citation>
    <scope>NUCLEOTIDE SEQUENCE</scope>
    <source>
        <strain evidence="1">CGMCC 1.15478</strain>
    </source>
</reference>
<comment type="caution">
    <text evidence="1">The sequence shown here is derived from an EMBL/GenBank/DDBJ whole genome shotgun (WGS) entry which is preliminary data.</text>
</comment>
<dbReference type="Proteomes" id="UP000641514">
    <property type="component" value="Unassembled WGS sequence"/>
</dbReference>
<dbReference type="SUPFAM" id="SSF52540">
    <property type="entry name" value="P-loop containing nucleoside triphosphate hydrolases"/>
    <property type="match status" value="1"/>
</dbReference>
<dbReference type="EMBL" id="BMJH01000004">
    <property type="protein sequence ID" value="GGC75475.1"/>
    <property type="molecule type" value="Genomic_DNA"/>
</dbReference>
<evidence type="ECO:0008006" key="3">
    <source>
        <dbReference type="Google" id="ProtNLM"/>
    </source>
</evidence>